<organism evidence="7 8">
    <name type="scientific">Pleurostoma richardsiae</name>
    <dbReference type="NCBI Taxonomy" id="41990"/>
    <lineage>
        <taxon>Eukaryota</taxon>
        <taxon>Fungi</taxon>
        <taxon>Dikarya</taxon>
        <taxon>Ascomycota</taxon>
        <taxon>Pezizomycotina</taxon>
        <taxon>Sordariomycetes</taxon>
        <taxon>Sordariomycetidae</taxon>
        <taxon>Calosphaeriales</taxon>
        <taxon>Pleurostomataceae</taxon>
        <taxon>Pleurostoma</taxon>
    </lineage>
</organism>
<dbReference type="InterPro" id="IPR006094">
    <property type="entry name" value="Oxid_FAD_bind_N"/>
</dbReference>
<evidence type="ECO:0000259" key="6">
    <source>
        <dbReference type="PROSITE" id="PS51387"/>
    </source>
</evidence>
<evidence type="ECO:0000256" key="3">
    <source>
        <dbReference type="ARBA" id="ARBA00022827"/>
    </source>
</evidence>
<comment type="similarity">
    <text evidence="1">Belongs to the oxygen-dependent FAD-linked oxidoreductase family.</text>
</comment>
<gene>
    <name evidence="7" type="ORF">NKR23_g5653</name>
</gene>
<evidence type="ECO:0000313" key="7">
    <source>
        <dbReference type="EMBL" id="KAJ9144961.1"/>
    </source>
</evidence>
<feature type="signal peptide" evidence="5">
    <location>
        <begin position="1"/>
        <end position="24"/>
    </location>
</feature>
<evidence type="ECO:0000256" key="2">
    <source>
        <dbReference type="ARBA" id="ARBA00022630"/>
    </source>
</evidence>
<sequence>MKPFIQRSLCSSVVILFLATGAIGDSCCAKLSSTLPDAVFFPDSAAGGTYEGLNQRWSGTSILAPGCIFRPSSSQELSTAVQILTADGPGNETACQFAIKSGGHMAVPGANDINEGVSINLVWLNETSVSEDKSFVTLGAGGTWSNAYATLTNDGIAFPGGLCGGTGIGGLSLGGGESLFQPKVGWLIDNVLNYEVVLASGEIVNANQTSNPDLYRALKGGSSNFGIVTKVDVAAFPFTGMWAGQIIVPAIEPWVSLVLAATTNFTANNNDNVNAGIQVVFTYLSNGTAVIDIAIASTDGTVNPEILQNFTSLQPQILNTVGVRSLPSLVAEVDLVQPDGFRDLGATVTFKNDLATLDAVQAVTNEIYSELTNVTDMDFLFNYVPQPKVIETHSAARGGNVLGLEAVDHDQIVAFLTPRWLDAAYDQVMYQAADSWVERASAAAAALGTLDSFVYLNFAAASQKPICSYGADNVAFLREVALQYDPGQVFQRLVPGGFKVSQTC</sequence>
<comment type="caution">
    <text evidence="7">The sequence shown here is derived from an EMBL/GenBank/DDBJ whole genome shotgun (WGS) entry which is preliminary data.</text>
</comment>
<name>A0AA38S1J5_9PEZI</name>
<dbReference type="PANTHER" id="PTHR42973:SF13">
    <property type="entry name" value="FAD-BINDING PCMH-TYPE DOMAIN-CONTAINING PROTEIN"/>
    <property type="match status" value="1"/>
</dbReference>
<evidence type="ECO:0000256" key="1">
    <source>
        <dbReference type="ARBA" id="ARBA00005466"/>
    </source>
</evidence>
<keyword evidence="3" id="KW-0274">FAD</keyword>
<keyword evidence="5" id="KW-0732">Signal</keyword>
<dbReference type="Gene3D" id="3.30.465.10">
    <property type="match status" value="1"/>
</dbReference>
<dbReference type="InterPro" id="IPR036318">
    <property type="entry name" value="FAD-bd_PCMH-like_sf"/>
</dbReference>
<evidence type="ECO:0000313" key="8">
    <source>
        <dbReference type="Proteomes" id="UP001174694"/>
    </source>
</evidence>
<dbReference type="InterPro" id="IPR050416">
    <property type="entry name" value="FAD-linked_Oxidoreductase"/>
</dbReference>
<evidence type="ECO:0000256" key="4">
    <source>
        <dbReference type="ARBA" id="ARBA00023002"/>
    </source>
</evidence>
<dbReference type="GO" id="GO:0016491">
    <property type="term" value="F:oxidoreductase activity"/>
    <property type="evidence" value="ECO:0007669"/>
    <property type="project" value="UniProtKB-KW"/>
</dbReference>
<dbReference type="Pfam" id="PF01565">
    <property type="entry name" value="FAD_binding_4"/>
    <property type="match status" value="1"/>
</dbReference>
<dbReference type="GO" id="GO:0071949">
    <property type="term" value="F:FAD binding"/>
    <property type="evidence" value="ECO:0007669"/>
    <property type="project" value="InterPro"/>
</dbReference>
<dbReference type="AlphaFoldDB" id="A0AA38S1J5"/>
<feature type="chain" id="PRO_5041286023" evidence="5">
    <location>
        <begin position="25"/>
        <end position="504"/>
    </location>
</feature>
<keyword evidence="2" id="KW-0285">Flavoprotein</keyword>
<protein>
    <submittedName>
        <fullName evidence="7">FAD binding domain-containing protein</fullName>
    </submittedName>
</protein>
<dbReference type="PANTHER" id="PTHR42973">
    <property type="entry name" value="BINDING OXIDOREDUCTASE, PUTATIVE (AFU_ORTHOLOGUE AFUA_1G17690)-RELATED"/>
    <property type="match status" value="1"/>
</dbReference>
<proteinExistence type="inferred from homology"/>
<dbReference type="Proteomes" id="UP001174694">
    <property type="component" value="Unassembled WGS sequence"/>
</dbReference>
<dbReference type="InterPro" id="IPR016166">
    <property type="entry name" value="FAD-bd_PCMH"/>
</dbReference>
<dbReference type="EMBL" id="JANBVO010000015">
    <property type="protein sequence ID" value="KAJ9144961.1"/>
    <property type="molecule type" value="Genomic_DNA"/>
</dbReference>
<dbReference type="SUPFAM" id="SSF56176">
    <property type="entry name" value="FAD-binding/transporter-associated domain-like"/>
    <property type="match status" value="1"/>
</dbReference>
<keyword evidence="8" id="KW-1185">Reference proteome</keyword>
<dbReference type="InterPro" id="IPR016169">
    <property type="entry name" value="FAD-bd_PCMH_sub2"/>
</dbReference>
<dbReference type="PROSITE" id="PS51387">
    <property type="entry name" value="FAD_PCMH"/>
    <property type="match status" value="1"/>
</dbReference>
<accession>A0AA38S1J5</accession>
<feature type="domain" description="FAD-binding PCMH-type" evidence="6">
    <location>
        <begin position="61"/>
        <end position="238"/>
    </location>
</feature>
<evidence type="ECO:0000256" key="5">
    <source>
        <dbReference type="SAM" id="SignalP"/>
    </source>
</evidence>
<reference evidence="7" key="1">
    <citation type="submission" date="2022-07" db="EMBL/GenBank/DDBJ databases">
        <title>Fungi with potential for degradation of polypropylene.</title>
        <authorList>
            <person name="Gostincar C."/>
        </authorList>
    </citation>
    <scope>NUCLEOTIDE SEQUENCE</scope>
    <source>
        <strain evidence="7">EXF-13308</strain>
    </source>
</reference>
<keyword evidence="4" id="KW-0560">Oxidoreductase</keyword>